<proteinExistence type="predicted"/>
<feature type="transmembrane region" description="Helical" evidence="1">
    <location>
        <begin position="240"/>
        <end position="258"/>
    </location>
</feature>
<evidence type="ECO:0000256" key="1">
    <source>
        <dbReference type="SAM" id="Phobius"/>
    </source>
</evidence>
<organism evidence="2 3">
    <name type="scientific">Pantoea coffeiphila</name>
    <dbReference type="NCBI Taxonomy" id="1465635"/>
    <lineage>
        <taxon>Bacteria</taxon>
        <taxon>Pseudomonadati</taxon>
        <taxon>Pseudomonadota</taxon>
        <taxon>Gammaproteobacteria</taxon>
        <taxon>Enterobacterales</taxon>
        <taxon>Erwiniaceae</taxon>
        <taxon>Pantoea</taxon>
    </lineage>
</organism>
<comment type="caution">
    <text evidence="2">The sequence shown here is derived from an EMBL/GenBank/DDBJ whole genome shotgun (WGS) entry which is preliminary data.</text>
</comment>
<keyword evidence="1" id="KW-0812">Transmembrane</keyword>
<feature type="transmembrane region" description="Helical" evidence="1">
    <location>
        <begin position="298"/>
        <end position="317"/>
    </location>
</feature>
<keyword evidence="1" id="KW-0472">Membrane</keyword>
<gene>
    <name evidence="2" type="ORF">CQW29_03745</name>
</gene>
<feature type="transmembrane region" description="Helical" evidence="1">
    <location>
        <begin position="121"/>
        <end position="154"/>
    </location>
</feature>
<dbReference type="Pfam" id="PF14897">
    <property type="entry name" value="EpsG"/>
    <property type="match status" value="1"/>
</dbReference>
<feature type="transmembrane region" description="Helical" evidence="1">
    <location>
        <begin position="270"/>
        <end position="292"/>
    </location>
</feature>
<feature type="transmembrane region" description="Helical" evidence="1">
    <location>
        <begin position="166"/>
        <end position="185"/>
    </location>
</feature>
<keyword evidence="3" id="KW-1185">Reference proteome</keyword>
<dbReference type="AlphaFoldDB" id="A0A2S9IGA2"/>
<dbReference type="Proteomes" id="UP000239181">
    <property type="component" value="Unassembled WGS sequence"/>
</dbReference>
<evidence type="ECO:0000313" key="3">
    <source>
        <dbReference type="Proteomes" id="UP000239181"/>
    </source>
</evidence>
<reference evidence="2 3" key="1">
    <citation type="submission" date="2017-10" db="EMBL/GenBank/DDBJ databases">
        <title>Draft genome of two endophytic bacteria isolated from 'guarana' Paullinia cupana (Mart.) Ducke.</title>
        <authorList>
            <person name="Siqueira K.A."/>
            <person name="Liotti R.G."/>
            <person name="Mendes T.A."/>
            <person name="Soares M.A."/>
        </authorList>
    </citation>
    <scope>NUCLEOTIDE SEQUENCE [LARGE SCALE GENOMIC DNA]</scope>
    <source>
        <strain evidence="2 3">342</strain>
    </source>
</reference>
<name>A0A2S9IGA2_9GAMM</name>
<accession>A0A2S9IGA2</accession>
<dbReference type="OrthoDB" id="6154241at2"/>
<evidence type="ECO:0008006" key="4">
    <source>
        <dbReference type="Google" id="ProtNLM"/>
    </source>
</evidence>
<dbReference type="EMBL" id="PDET01000002">
    <property type="protein sequence ID" value="PRD16788.1"/>
    <property type="molecule type" value="Genomic_DNA"/>
</dbReference>
<protein>
    <recommendedName>
        <fullName evidence="4">EpsG family protein</fullName>
    </recommendedName>
</protein>
<feature type="transmembrane region" description="Helical" evidence="1">
    <location>
        <begin position="324"/>
        <end position="350"/>
    </location>
</feature>
<dbReference type="InterPro" id="IPR049458">
    <property type="entry name" value="EpsG-like"/>
</dbReference>
<feature type="transmembrane region" description="Helical" evidence="1">
    <location>
        <begin position="26"/>
        <end position="44"/>
    </location>
</feature>
<keyword evidence="1" id="KW-1133">Transmembrane helix</keyword>
<sequence length="359" mass="41577">MLIFVSILILCFIAEAIRKVFPNKLINFLCVTFIIVLASIMPAIRDVSVGTDTNMYVKFFAMDWTYLEWWTIAGVEPGFASCIKLLQLFGVKDYFYYLLLYSVIYNTLIISTIYRLSSGKYLSLIVFLTSSSLYFSHFNILRQSIALAFFVFSLRYLLAGKTLKTYLVLVTAVFFHFSAVILLAVPVIYKNINRRPVLIVCASIAFLILYSNASFVLSFAGDLTGTSKYTAYKKTNSFGGGYFLYTSLIFFISTYILLYTKLRTDKNYRFYCYLIFMSFMTWICMLVFGLKYDGPGRIINYFYIGMLFVIPEWLKVVEKRAVPLIFFIIFAMNFMIFYYVFVISGLHAVFPYVINHSVM</sequence>
<feature type="transmembrane region" description="Helical" evidence="1">
    <location>
        <begin position="197"/>
        <end position="220"/>
    </location>
</feature>
<evidence type="ECO:0000313" key="2">
    <source>
        <dbReference type="EMBL" id="PRD16788.1"/>
    </source>
</evidence>
<dbReference type="RefSeq" id="WP_105591368.1">
    <property type="nucleotide sequence ID" value="NZ_PDET01000002.1"/>
</dbReference>
<feature type="transmembrane region" description="Helical" evidence="1">
    <location>
        <begin position="94"/>
        <end position="114"/>
    </location>
</feature>